<feature type="transmembrane region" description="Helical" evidence="1">
    <location>
        <begin position="49"/>
        <end position="68"/>
    </location>
</feature>
<comment type="caution">
    <text evidence="2">The sequence shown here is derived from an EMBL/GenBank/DDBJ whole genome shotgun (WGS) entry which is preliminary data.</text>
</comment>
<gene>
    <name evidence="2" type="ORF">H9639_05040</name>
</gene>
<protein>
    <recommendedName>
        <fullName evidence="4">Helix-turn-helix domain-containing protein</fullName>
    </recommendedName>
</protein>
<evidence type="ECO:0000313" key="2">
    <source>
        <dbReference type="EMBL" id="MBD7994658.1"/>
    </source>
</evidence>
<evidence type="ECO:0000313" key="3">
    <source>
        <dbReference type="Proteomes" id="UP000609874"/>
    </source>
</evidence>
<reference evidence="2 3" key="1">
    <citation type="submission" date="2020-08" db="EMBL/GenBank/DDBJ databases">
        <title>A Genomic Blueprint of the Chicken Gut Microbiome.</title>
        <authorList>
            <person name="Gilroy R."/>
            <person name="Ravi A."/>
            <person name="Getino M."/>
            <person name="Pursley I."/>
            <person name="Horton D.L."/>
            <person name="Alikhan N.-F."/>
            <person name="Baker D."/>
            <person name="Gharbi K."/>
            <person name="Hall N."/>
            <person name="Watson M."/>
            <person name="Adriaenssens E.M."/>
            <person name="Foster-Nyarko E."/>
            <person name="Jarju S."/>
            <person name="Secka A."/>
            <person name="Antonio M."/>
            <person name="Oren A."/>
            <person name="Chaudhuri R."/>
            <person name="La Ragione R.M."/>
            <person name="Hildebrand F."/>
            <person name="Pallen M.J."/>
        </authorList>
    </citation>
    <scope>NUCLEOTIDE SEQUENCE [LARGE SCALE GENOMIC DNA]</scope>
    <source>
        <strain evidence="2 3">Sa2CUA1</strain>
    </source>
</reference>
<feature type="transmembrane region" description="Helical" evidence="1">
    <location>
        <begin position="20"/>
        <end position="42"/>
    </location>
</feature>
<organism evidence="2 3">
    <name type="scientific">Arthrobacter gallicola</name>
    <dbReference type="NCBI Taxonomy" id="2762225"/>
    <lineage>
        <taxon>Bacteria</taxon>
        <taxon>Bacillati</taxon>
        <taxon>Actinomycetota</taxon>
        <taxon>Actinomycetes</taxon>
        <taxon>Micrococcales</taxon>
        <taxon>Micrococcaceae</taxon>
        <taxon>Arthrobacter</taxon>
    </lineage>
</organism>
<keyword evidence="3" id="KW-1185">Reference proteome</keyword>
<keyword evidence="1" id="KW-1133">Transmembrane helix</keyword>
<keyword evidence="1" id="KW-0472">Membrane</keyword>
<evidence type="ECO:0008006" key="4">
    <source>
        <dbReference type="Google" id="ProtNLM"/>
    </source>
</evidence>
<dbReference type="Proteomes" id="UP000609874">
    <property type="component" value="Unassembled WGS sequence"/>
</dbReference>
<keyword evidence="1" id="KW-0812">Transmembrane</keyword>
<evidence type="ECO:0000256" key="1">
    <source>
        <dbReference type="SAM" id="Phobius"/>
    </source>
</evidence>
<sequence length="627" mass="69176">MPGLDLLLPLPVSGVRLSRMALPGAALALWIAVLCAVLVLLGAGDPALITLRALAGVGFGATAVRGAYRVQPDWSLHPRRRRSVQCPAQAGSMVRGFDTTLLPVGSAAARTVPGVCAWDAAARAGWFFCGVCSCADVFETEVTLYDSLMPQAASTDAERFLGSPRWAHMTEWMSTSEIGEARPEWRLRCSQRYQRQPGEYPQVGTPLLLVSWEQAESIEPYDDRPFDEIVGLWMPVVGTEYEPPRKNQERSGTIYKADFELVPEPGNPYDHTALAVDLNGVRIGYLGASYAAHHHWRVRALNVLGHRVVVPGFYRSTFSPIAERDCLEAFALRPTTQMYDGILEDQEEQASRINELWAALSNETRERIACGGFHLTDETAGEVLKLQERFPDIGLPTLPYADAMPRSIQLMLRNARHEQAESKWRKARELDAKALDLVRGGSSVRNASREIAISETRIRKAMKEAGVTALRKHADESRDQTVVLLAEKGLSLSAISAEAGLSVRAVSAALRRRDVPTRGVSGVNEWSRASMLQRVSDCADALKLQGQGNTREEIAKQMGVSVHTVKKRLSDGHFFDNPANNPQRLDLARRVREQSLKQSECSGFGEQRALTDGNVLDLIHAGWMHRA</sequence>
<dbReference type="Gene3D" id="3.30.70.2330">
    <property type="match status" value="1"/>
</dbReference>
<name>A0ABR8UQ11_9MICC</name>
<dbReference type="EMBL" id="JACSQD010000002">
    <property type="protein sequence ID" value="MBD7994658.1"/>
    <property type="molecule type" value="Genomic_DNA"/>
</dbReference>
<dbReference type="RefSeq" id="WP_191807049.1">
    <property type="nucleotide sequence ID" value="NZ_JACSQD010000002.1"/>
</dbReference>
<accession>A0ABR8UQ11</accession>
<proteinExistence type="predicted"/>